<dbReference type="EMBL" id="BJCL01000042">
    <property type="protein sequence ID" value="GCL66373.1"/>
    <property type="molecule type" value="Genomic_DNA"/>
</dbReference>
<feature type="compositionally biased region" description="Polar residues" evidence="1">
    <location>
        <begin position="93"/>
        <end position="102"/>
    </location>
</feature>
<dbReference type="OrthoDB" id="8819215at2"/>
<sequence length="241" mass="26551">MIDFSSLPLTPDDARAARNYLGMSQAKAAKESGLPDHKIKRFEAGNYIPDEVFLADLREFFEDRGYEFQDTKKPGEKARGSGQVFPAGVLGTPTENRGSSEDFQPQRAQFHHMRIAITDEAEMGRMLDLIDANEQRAEELLQRKVETGLFGGLTEASQVAHAEALQALAENGRLFARLFGREVGGTPKPAILTGKAKPESHADLMHQRQADALRIVTGDREALQRRKASKPANSLMGSLFG</sequence>
<dbReference type="AlphaFoldDB" id="A0A480AYE0"/>
<comment type="caution">
    <text evidence="2">The sequence shown here is derived from an EMBL/GenBank/DDBJ whole genome shotgun (WGS) entry which is preliminary data.</text>
</comment>
<dbReference type="RefSeq" id="WP_137736075.1">
    <property type="nucleotide sequence ID" value="NZ_BJCL01000042.1"/>
</dbReference>
<dbReference type="Proteomes" id="UP000301751">
    <property type="component" value="Unassembled WGS sequence"/>
</dbReference>
<keyword evidence="3" id="KW-1185">Reference proteome</keyword>
<dbReference type="InterPro" id="IPR010982">
    <property type="entry name" value="Lambda_DNA-bd_dom_sf"/>
</dbReference>
<accession>A0A480AYE0</accession>
<protein>
    <submittedName>
        <fullName evidence="2">Uncharacterized protein</fullName>
    </submittedName>
</protein>
<organism evidence="2 3">
    <name type="scientific">Pseudaquabacterium pictum</name>
    <dbReference type="NCBI Taxonomy" id="2315236"/>
    <lineage>
        <taxon>Bacteria</taxon>
        <taxon>Pseudomonadati</taxon>
        <taxon>Pseudomonadota</taxon>
        <taxon>Betaproteobacteria</taxon>
        <taxon>Burkholderiales</taxon>
        <taxon>Sphaerotilaceae</taxon>
        <taxon>Pseudaquabacterium</taxon>
    </lineage>
</organism>
<dbReference type="InterPro" id="IPR001387">
    <property type="entry name" value="Cro/C1-type_HTH"/>
</dbReference>
<dbReference type="Gene3D" id="1.10.260.40">
    <property type="entry name" value="lambda repressor-like DNA-binding domains"/>
    <property type="match status" value="1"/>
</dbReference>
<reference evidence="3" key="1">
    <citation type="submission" date="2019-03" db="EMBL/GenBank/DDBJ databases">
        <title>Aquabacterium pictum sp.nov., the first bacteriochlorophyll a-containing freshwater bacterium in the genus Aquabacterium of the class Betaproteobacteria.</title>
        <authorList>
            <person name="Hirose S."/>
            <person name="Tank M."/>
            <person name="Hara E."/>
            <person name="Tamaki H."/>
            <person name="Takaichi S."/>
            <person name="Haruta S."/>
            <person name="Hanada S."/>
        </authorList>
    </citation>
    <scope>NUCLEOTIDE SEQUENCE [LARGE SCALE GENOMIC DNA]</scope>
    <source>
        <strain evidence="3">W35</strain>
    </source>
</reference>
<evidence type="ECO:0000256" key="1">
    <source>
        <dbReference type="SAM" id="MobiDB-lite"/>
    </source>
</evidence>
<proteinExistence type="predicted"/>
<dbReference type="GO" id="GO:0003677">
    <property type="term" value="F:DNA binding"/>
    <property type="evidence" value="ECO:0007669"/>
    <property type="project" value="InterPro"/>
</dbReference>
<feature type="region of interest" description="Disordered" evidence="1">
    <location>
        <begin position="71"/>
        <end position="102"/>
    </location>
</feature>
<gene>
    <name evidence="2" type="ORF">AQPW35_54540</name>
</gene>
<dbReference type="SUPFAM" id="SSF47413">
    <property type="entry name" value="lambda repressor-like DNA-binding domains"/>
    <property type="match status" value="1"/>
</dbReference>
<feature type="compositionally biased region" description="Polar residues" evidence="1">
    <location>
        <begin position="231"/>
        <end position="241"/>
    </location>
</feature>
<name>A0A480AYE0_9BURK</name>
<feature type="region of interest" description="Disordered" evidence="1">
    <location>
        <begin position="222"/>
        <end position="241"/>
    </location>
</feature>
<dbReference type="CDD" id="cd00093">
    <property type="entry name" value="HTH_XRE"/>
    <property type="match status" value="1"/>
</dbReference>
<evidence type="ECO:0000313" key="3">
    <source>
        <dbReference type="Proteomes" id="UP000301751"/>
    </source>
</evidence>
<evidence type="ECO:0000313" key="2">
    <source>
        <dbReference type="EMBL" id="GCL66373.1"/>
    </source>
</evidence>